<protein>
    <submittedName>
        <fullName evidence="2">Uncharacterized protein</fullName>
    </submittedName>
</protein>
<dbReference type="EMBL" id="AAKUAQ010000055">
    <property type="protein sequence ID" value="ECV7043035.1"/>
    <property type="molecule type" value="Genomic_DNA"/>
</dbReference>
<proteinExistence type="predicted"/>
<accession>A0A5Y2DP36</accession>
<reference evidence="2" key="1">
    <citation type="submission" date="2019-02" db="EMBL/GenBank/DDBJ databases">
        <authorList>
            <person name="Ashton P.M."/>
            <person name="Dallman T."/>
            <person name="Nair S."/>
            <person name="De Pinna E."/>
            <person name="Peters T."/>
            <person name="Grant K."/>
        </authorList>
    </citation>
    <scope>NUCLEOTIDE SEQUENCE</scope>
    <source>
        <strain evidence="3">14873</strain>
        <strain evidence="2">329866</strain>
        <strain evidence="1">394012</strain>
    </source>
</reference>
<name>A0A5Y2DP36_SALMU</name>
<comment type="caution">
    <text evidence="2">The sequence shown here is derived from an EMBL/GenBank/DDBJ whole genome shotgun (WGS) entry which is preliminary data.</text>
</comment>
<dbReference type="EMBL" id="AAHEJC010000039">
    <property type="protein sequence ID" value="EBV1816932.1"/>
    <property type="molecule type" value="Genomic_DNA"/>
</dbReference>
<organism evidence="2">
    <name type="scientific">Salmonella muenchen</name>
    <dbReference type="NCBI Taxonomy" id="596"/>
    <lineage>
        <taxon>Bacteria</taxon>
        <taxon>Pseudomonadati</taxon>
        <taxon>Pseudomonadota</taxon>
        <taxon>Gammaproteobacteria</taxon>
        <taxon>Enterobacterales</taxon>
        <taxon>Enterobacteriaceae</taxon>
        <taxon>Salmonella</taxon>
    </lineage>
</organism>
<dbReference type="AlphaFoldDB" id="A0A5Y2DP36"/>
<sequence>MRSPVPTVSLTGYLSAFLPSGRVALSHSSLCGISARCRSFAPSWAVCKNPPFSPTAAPVPVTIVLSPIRKDT</sequence>
<evidence type="ECO:0000313" key="3">
    <source>
        <dbReference type="EMBL" id="ECV7043035.1"/>
    </source>
</evidence>
<gene>
    <name evidence="1" type="ORF">DNZ40_24080</name>
    <name evidence="2" type="ORF">EZ693_23620</name>
    <name evidence="3" type="ORF">ZU22_23110</name>
</gene>
<dbReference type="EMBL" id="AAIEKX010000028">
    <property type="protein sequence ID" value="ECD3524219.1"/>
    <property type="molecule type" value="Genomic_DNA"/>
</dbReference>
<evidence type="ECO:0000313" key="2">
    <source>
        <dbReference type="EMBL" id="ECD3524219.1"/>
    </source>
</evidence>
<evidence type="ECO:0000313" key="1">
    <source>
        <dbReference type="EMBL" id="EBV1816932.1"/>
    </source>
</evidence>